<dbReference type="InterPro" id="IPR031571">
    <property type="entry name" value="RcpC_dom"/>
</dbReference>
<dbReference type="EMBL" id="SMAB01000005">
    <property type="protein sequence ID" value="TCS83335.1"/>
    <property type="molecule type" value="Genomic_DNA"/>
</dbReference>
<dbReference type="InterPro" id="IPR013974">
    <property type="entry name" value="SAF"/>
</dbReference>
<name>A0A4R3KJ91_9BACI</name>
<dbReference type="InterPro" id="IPR017592">
    <property type="entry name" value="Pilus_assmbl_Flp-typ_CpaB"/>
</dbReference>
<keyword evidence="1" id="KW-1133">Transmembrane helix</keyword>
<sequence>MKVTNRHLFLLALFLGLTTTFFIYFYLSKVETVNQSLEPTKKVVVAKVTIQPKTKITKEMVEMKGLKVSALSESTYTDIKDILGKTVKETIYSGEPIVNQRLADQEYQKTHLAYSVPKGYRAITLQYSSVMGVGGFIESGDYVDVIGTFDQKIMQGASPEKDVSKIILQNVLVLAVGNQTDEKQGGEKEKKQIETVTLAVKPHDAERLTFTEERGSIRLILRPINEQDQPQTGGITNQNLFTP</sequence>
<dbReference type="AlphaFoldDB" id="A0A4R3KJ91"/>
<evidence type="ECO:0000256" key="1">
    <source>
        <dbReference type="SAM" id="Phobius"/>
    </source>
</evidence>
<accession>A0A4R3KJ91</accession>
<dbReference type="Proteomes" id="UP000295788">
    <property type="component" value="Unassembled WGS sequence"/>
</dbReference>
<dbReference type="CDD" id="cd11614">
    <property type="entry name" value="SAF_CpaB_FlgA_like"/>
    <property type="match status" value="1"/>
</dbReference>
<dbReference type="SUPFAM" id="SSF51269">
    <property type="entry name" value="AFP III-like domain"/>
    <property type="match status" value="1"/>
</dbReference>
<feature type="transmembrane region" description="Helical" evidence="1">
    <location>
        <begin position="7"/>
        <end position="27"/>
    </location>
</feature>
<dbReference type="SMART" id="SM00858">
    <property type="entry name" value="SAF"/>
    <property type="match status" value="1"/>
</dbReference>
<protein>
    <submittedName>
        <fullName evidence="3">Pilus assembly protein CpaB</fullName>
    </submittedName>
</protein>
<dbReference type="Pfam" id="PF08666">
    <property type="entry name" value="SAF"/>
    <property type="match status" value="1"/>
</dbReference>
<dbReference type="Pfam" id="PF16976">
    <property type="entry name" value="RcpC"/>
    <property type="match status" value="1"/>
</dbReference>
<dbReference type="OrthoDB" id="2965306at2"/>
<evidence type="ECO:0000313" key="4">
    <source>
        <dbReference type="Proteomes" id="UP000295788"/>
    </source>
</evidence>
<gene>
    <name evidence="3" type="ORF">EDD72_10575</name>
</gene>
<dbReference type="RefSeq" id="WP_132767770.1">
    <property type="nucleotide sequence ID" value="NZ_SMAB01000005.1"/>
</dbReference>
<evidence type="ECO:0000259" key="2">
    <source>
        <dbReference type="SMART" id="SM00858"/>
    </source>
</evidence>
<evidence type="ECO:0000313" key="3">
    <source>
        <dbReference type="EMBL" id="TCS83335.1"/>
    </source>
</evidence>
<proteinExistence type="predicted"/>
<keyword evidence="1" id="KW-0812">Transmembrane</keyword>
<dbReference type="Gene3D" id="3.90.1210.10">
    <property type="entry name" value="Antifreeze-like/N-acetylneuraminic acid synthase C-terminal domain"/>
    <property type="match status" value="1"/>
</dbReference>
<reference evidence="3 4" key="1">
    <citation type="submission" date="2019-03" db="EMBL/GenBank/DDBJ databases">
        <title>Genomic Encyclopedia of Type Strains, Phase IV (KMG-IV): sequencing the most valuable type-strain genomes for metagenomic binning, comparative biology and taxonomic classification.</title>
        <authorList>
            <person name="Goeker M."/>
        </authorList>
    </citation>
    <scope>NUCLEOTIDE SEQUENCE [LARGE SCALE GENOMIC DNA]</scope>
    <source>
        <strain evidence="3 4">DSM 23802</strain>
    </source>
</reference>
<keyword evidence="1" id="KW-0472">Membrane</keyword>
<feature type="domain" description="SAF" evidence="2">
    <location>
        <begin position="41"/>
        <end position="103"/>
    </location>
</feature>
<dbReference type="InterPro" id="IPR036732">
    <property type="entry name" value="AFP_Neu5c_C_sf"/>
</dbReference>
<comment type="caution">
    <text evidence="3">The sequence shown here is derived from an EMBL/GenBank/DDBJ whole genome shotgun (WGS) entry which is preliminary data.</text>
</comment>
<dbReference type="NCBIfam" id="TIGR03177">
    <property type="entry name" value="pilus_cpaB"/>
    <property type="match status" value="1"/>
</dbReference>
<organism evidence="3 4">
    <name type="scientific">Tepidibacillus fermentans</name>
    <dbReference type="NCBI Taxonomy" id="1281767"/>
    <lineage>
        <taxon>Bacteria</taxon>
        <taxon>Bacillati</taxon>
        <taxon>Bacillota</taxon>
        <taxon>Bacilli</taxon>
        <taxon>Bacillales</taxon>
        <taxon>Bacillaceae</taxon>
        <taxon>Tepidibacillus</taxon>
    </lineage>
</organism>
<keyword evidence="4" id="KW-1185">Reference proteome</keyword>